<comment type="subcellular location">
    <subcellularLocation>
        <location evidence="2">Spore coat</location>
    </subcellularLocation>
</comment>
<evidence type="ECO:0000256" key="1">
    <source>
        <dbReference type="ARBA" id="ARBA00022969"/>
    </source>
</evidence>
<protein>
    <submittedName>
        <fullName evidence="5">Spore coat protein</fullName>
    </submittedName>
    <submittedName>
        <fullName evidence="4">Spore gernimation protein GerQ</fullName>
    </submittedName>
</protein>
<dbReference type="InterPro" id="IPR012347">
    <property type="entry name" value="Ferritin-like"/>
</dbReference>
<dbReference type="KEGG" id="pib:BBD41_07555"/>
<reference evidence="5 6" key="2">
    <citation type="submission" date="2016-12" db="EMBL/GenBank/DDBJ databases">
        <title>Genome sequencing and description of Paenibacillus sp. nov. from high altitude lake in the Indian Trans- Himalayas.</title>
        <authorList>
            <person name="Kiran S."/>
            <person name="Swarnkar M.K."/>
            <person name="Rana A."/>
            <person name="Tewari R."/>
            <person name="Gulati A."/>
        </authorList>
    </citation>
    <scope>NUCLEOTIDE SEQUENCE [LARGE SCALE GENOMIC DNA]</scope>
    <source>
        <strain evidence="5 6">IHBB 9951</strain>
    </source>
</reference>
<dbReference type="PANTHER" id="PTHR39183:SF1">
    <property type="entry name" value="SPORE COAT PROTEIN F-LIKE PROTEIN YHCQ"/>
    <property type="match status" value="1"/>
</dbReference>
<evidence type="ECO:0000313" key="5">
    <source>
        <dbReference type="EMBL" id="OOC58360.1"/>
    </source>
</evidence>
<dbReference type="PANTHER" id="PTHR39183">
    <property type="entry name" value="SPORE COAT PROTEIN F-LIKE PROTEIN YHCQ"/>
    <property type="match status" value="1"/>
</dbReference>
<dbReference type="EMBL" id="MRVI01000002">
    <property type="protein sequence ID" value="OOC58360.1"/>
    <property type="molecule type" value="Genomic_DNA"/>
</dbReference>
<name>A0A1B2DXN3_9BACL</name>
<reference evidence="4" key="1">
    <citation type="submission" date="2016-08" db="EMBL/GenBank/DDBJ databases">
        <title>Complete Genome Seqeunce of Paenibacillus sp. nov. IHBB 9852 from high altitute lake of Indian trans-Himalayas.</title>
        <authorList>
            <person name="Kiran S."/>
            <person name="Swarnkar M.K."/>
            <person name="Rana A."/>
            <person name="Tewari R."/>
            <person name="Gulati A."/>
        </authorList>
    </citation>
    <scope>NUCLEOTIDE SEQUENCE [LARGE SCALE GENOMIC DNA]</scope>
    <source>
        <strain evidence="4">IHBB 9852</strain>
    </source>
</reference>
<keyword evidence="5" id="KW-0946">Virion</keyword>
<dbReference type="RefSeq" id="WP_077569277.1">
    <property type="nucleotide sequence ID" value="NZ_CP016809.1"/>
</dbReference>
<comment type="similarity">
    <text evidence="3">Belongs to the CotF family.</text>
</comment>
<dbReference type="EMBL" id="CP016809">
    <property type="protein sequence ID" value="ANY72451.1"/>
    <property type="molecule type" value="Genomic_DNA"/>
</dbReference>
<keyword evidence="1" id="KW-0749">Sporulation</keyword>
<dbReference type="OrthoDB" id="2901397at2"/>
<keyword evidence="6" id="KW-1185">Reference proteome</keyword>
<dbReference type="AlphaFoldDB" id="A0A1B2DXN3"/>
<proteinExistence type="inferred from homology"/>
<dbReference type="Gene3D" id="1.20.1260.10">
    <property type="match status" value="1"/>
</dbReference>
<evidence type="ECO:0000256" key="2">
    <source>
        <dbReference type="ARBA" id="ARBA00024325"/>
    </source>
</evidence>
<evidence type="ECO:0000256" key="3">
    <source>
        <dbReference type="ARBA" id="ARBA00024344"/>
    </source>
</evidence>
<dbReference type="GO" id="GO:0030435">
    <property type="term" value="P:sporulation resulting in formation of a cellular spore"/>
    <property type="evidence" value="ECO:0007669"/>
    <property type="project" value="UniProtKB-KW"/>
</dbReference>
<evidence type="ECO:0000313" key="4">
    <source>
        <dbReference type="EMBL" id="ANY72451.1"/>
    </source>
</evidence>
<dbReference type="Proteomes" id="UP000189059">
    <property type="component" value="Unassembled WGS sequence"/>
</dbReference>
<gene>
    <name evidence="5" type="ORF">BBD40_21790</name>
    <name evidence="4" type="ORF">BBD41_07555</name>
</gene>
<sequence length="120" mass="13455">MNQDYLDPINSEGMPDMANSFLALDFLLSVKTGVRNYAFALSETATPEVRSVLRAQLDRAISLHEELSQLMIDKGWLHPVDTGKQYQLDVKSAETTAQIARMKLFPDDTSRLGTFATPDY</sequence>
<dbReference type="InterPro" id="IPR012851">
    <property type="entry name" value="Spore_coat_CotF-like"/>
</dbReference>
<evidence type="ECO:0000313" key="6">
    <source>
        <dbReference type="Proteomes" id="UP000189059"/>
    </source>
</evidence>
<accession>A0A1B2DXN3</accession>
<dbReference type="Pfam" id="PF07875">
    <property type="entry name" value="Coat_F"/>
    <property type="match status" value="1"/>
</dbReference>
<organism evidence="4">
    <name type="scientific">Paenibacillus ihbetae</name>
    <dbReference type="NCBI Taxonomy" id="1870820"/>
    <lineage>
        <taxon>Bacteria</taxon>
        <taxon>Bacillati</taxon>
        <taxon>Bacillota</taxon>
        <taxon>Bacilli</taxon>
        <taxon>Bacillales</taxon>
        <taxon>Paenibacillaceae</taxon>
        <taxon>Paenibacillus</taxon>
    </lineage>
</organism>
<keyword evidence="5" id="KW-0167">Capsid protein</keyword>